<name>A0ABW9DJP4_9BURK</name>
<reference evidence="3 4" key="1">
    <citation type="journal article" date="2024" name="Chem. Sci.">
        <title>Discovery of megapolipeptins by genome mining of a Burkholderiales bacteria collection.</title>
        <authorList>
            <person name="Paulo B.S."/>
            <person name="Recchia M.J.J."/>
            <person name="Lee S."/>
            <person name="Fergusson C.H."/>
            <person name="Romanowski S.B."/>
            <person name="Hernandez A."/>
            <person name="Krull N."/>
            <person name="Liu D.Y."/>
            <person name="Cavanagh H."/>
            <person name="Bos A."/>
            <person name="Gray C.A."/>
            <person name="Murphy B.T."/>
            <person name="Linington R.G."/>
            <person name="Eustaquio A.S."/>
        </authorList>
    </citation>
    <scope>NUCLEOTIDE SEQUENCE [LARGE SCALE GENOMIC DNA]</scope>
    <source>
        <strain evidence="3 4">RL17-335-BIF-A</strain>
    </source>
</reference>
<evidence type="ECO:0000256" key="2">
    <source>
        <dbReference type="SAM" id="SignalP"/>
    </source>
</evidence>
<comment type="caution">
    <text evidence="3">The sequence shown here is derived from an EMBL/GenBank/DDBJ whole genome shotgun (WGS) entry which is preliminary data.</text>
</comment>
<feature type="signal peptide" evidence="2">
    <location>
        <begin position="1"/>
        <end position="22"/>
    </location>
</feature>
<dbReference type="EMBL" id="JAQQBZ010000043">
    <property type="protein sequence ID" value="MFM0598199.1"/>
    <property type="molecule type" value="Genomic_DNA"/>
</dbReference>
<feature type="chain" id="PRO_5045892266" evidence="2">
    <location>
        <begin position="23"/>
        <end position="148"/>
    </location>
</feature>
<feature type="non-terminal residue" evidence="3">
    <location>
        <position position="148"/>
    </location>
</feature>
<protein>
    <submittedName>
        <fullName evidence="3">Uncharacterized protein</fullName>
    </submittedName>
</protein>
<evidence type="ECO:0000256" key="1">
    <source>
        <dbReference type="SAM" id="MobiDB-lite"/>
    </source>
</evidence>
<feature type="compositionally biased region" description="Pro residues" evidence="1">
    <location>
        <begin position="108"/>
        <end position="148"/>
    </location>
</feature>
<organism evidence="3 4">
    <name type="scientific">Paraburkholderia dilworthii</name>
    <dbReference type="NCBI Taxonomy" id="948106"/>
    <lineage>
        <taxon>Bacteria</taxon>
        <taxon>Pseudomonadati</taxon>
        <taxon>Pseudomonadota</taxon>
        <taxon>Betaproteobacteria</taxon>
        <taxon>Burkholderiales</taxon>
        <taxon>Burkholderiaceae</taxon>
        <taxon>Paraburkholderia</taxon>
    </lineage>
</organism>
<evidence type="ECO:0000313" key="3">
    <source>
        <dbReference type="EMBL" id="MFM0598199.1"/>
    </source>
</evidence>
<proteinExistence type="predicted"/>
<accession>A0ABW9DJP4</accession>
<evidence type="ECO:0000313" key="4">
    <source>
        <dbReference type="Proteomes" id="UP001629367"/>
    </source>
</evidence>
<gene>
    <name evidence="3" type="ORF">PQQ68_34715</name>
</gene>
<feature type="region of interest" description="Disordered" evidence="1">
    <location>
        <begin position="105"/>
        <end position="148"/>
    </location>
</feature>
<keyword evidence="4" id="KW-1185">Reference proteome</keyword>
<sequence>MSYWKLFGVASATALVSLSSHGAQTKATITVAGLQYKLCGQENGNCSFLGTGSVVFGAVPPNSPSVMLTAPQTFSNGVGCYVGAVSQTDPAYGYGKSCWVRAVAATPTPTPTPAPTPAPAPTPTPTPTPAPAPAPAPAPTPTPTPTPI</sequence>
<dbReference type="Proteomes" id="UP001629367">
    <property type="component" value="Unassembled WGS sequence"/>
</dbReference>
<keyword evidence="2" id="KW-0732">Signal</keyword>